<name>A0A8S5QM98_9CAUD</name>
<accession>A0A8S5QM98</accession>
<dbReference type="EMBL" id="BK015688">
    <property type="protein sequence ID" value="DAE19885.1"/>
    <property type="molecule type" value="Genomic_DNA"/>
</dbReference>
<sequence length="134" mass="14453">MGGRGGAGGGAGTGGGFKLPTLSGSEKQVSWAKDILTHPYDIMGSWAKSFERQADAFDKGGKGYGAAERQTADAYKAAQKRYAQEVKSLGKMFPSGMKASQVIDMKPRISDMANYIIKDEYKKRKINPLNAQKV</sequence>
<evidence type="ECO:0000313" key="1">
    <source>
        <dbReference type="EMBL" id="DAE19885.1"/>
    </source>
</evidence>
<organism evidence="1">
    <name type="scientific">Siphoviridae sp. ctVCm11</name>
    <dbReference type="NCBI Taxonomy" id="2826358"/>
    <lineage>
        <taxon>Viruses</taxon>
        <taxon>Duplodnaviria</taxon>
        <taxon>Heunggongvirae</taxon>
        <taxon>Uroviricota</taxon>
        <taxon>Caudoviricetes</taxon>
    </lineage>
</organism>
<reference evidence="1" key="1">
    <citation type="journal article" date="2021" name="Proc. Natl. Acad. Sci. U.S.A.">
        <title>A Catalog of Tens of Thousands of Viruses from Human Metagenomes Reveals Hidden Associations with Chronic Diseases.</title>
        <authorList>
            <person name="Tisza M.J."/>
            <person name="Buck C.B."/>
        </authorList>
    </citation>
    <scope>NUCLEOTIDE SEQUENCE</scope>
    <source>
        <strain evidence="1">CtVCm11</strain>
    </source>
</reference>
<protein>
    <submittedName>
        <fullName evidence="1">PC4 and SFRS1-interacting protein binding, transciptional co-activator, domain.05A</fullName>
    </submittedName>
</protein>
<proteinExistence type="predicted"/>